<proteinExistence type="inferred from homology"/>
<evidence type="ECO:0000256" key="3">
    <source>
        <dbReference type="ARBA" id="ARBA00011918"/>
    </source>
</evidence>
<dbReference type="Pfam" id="PF01035">
    <property type="entry name" value="DNA_binding_1"/>
    <property type="match status" value="1"/>
</dbReference>
<evidence type="ECO:0000313" key="11">
    <source>
        <dbReference type="Proteomes" id="UP000516173"/>
    </source>
</evidence>
<keyword evidence="5 10" id="KW-0808">Transferase</keyword>
<comment type="catalytic activity">
    <reaction evidence="8">
        <text>a 6-O-methyl-2'-deoxyguanosine in DNA + L-cysteinyl-[protein] = S-methyl-L-cysteinyl-[protein] + a 2'-deoxyguanosine in DNA</text>
        <dbReference type="Rhea" id="RHEA:24000"/>
        <dbReference type="Rhea" id="RHEA-COMP:10131"/>
        <dbReference type="Rhea" id="RHEA-COMP:10132"/>
        <dbReference type="Rhea" id="RHEA-COMP:11367"/>
        <dbReference type="Rhea" id="RHEA-COMP:11368"/>
        <dbReference type="ChEBI" id="CHEBI:29950"/>
        <dbReference type="ChEBI" id="CHEBI:82612"/>
        <dbReference type="ChEBI" id="CHEBI:85445"/>
        <dbReference type="ChEBI" id="CHEBI:85448"/>
        <dbReference type="EC" id="2.1.1.63"/>
    </reaction>
</comment>
<accession>A0A7G1KVP2</accession>
<dbReference type="PANTHER" id="PTHR10815">
    <property type="entry name" value="METHYLATED-DNA--PROTEIN-CYSTEINE METHYLTRANSFERASE"/>
    <property type="match status" value="1"/>
</dbReference>
<keyword evidence="11" id="KW-1185">Reference proteome</keyword>
<organism evidence="10 11">
    <name type="scientific">Nocardia wallacei</name>
    <dbReference type="NCBI Taxonomy" id="480035"/>
    <lineage>
        <taxon>Bacteria</taxon>
        <taxon>Bacillati</taxon>
        <taxon>Actinomycetota</taxon>
        <taxon>Actinomycetes</taxon>
        <taxon>Mycobacteriales</taxon>
        <taxon>Nocardiaceae</taxon>
        <taxon>Nocardia</taxon>
    </lineage>
</organism>
<comment type="catalytic activity">
    <reaction evidence="1">
        <text>a 4-O-methyl-thymidine in DNA + L-cysteinyl-[protein] = a thymidine in DNA + S-methyl-L-cysteinyl-[protein]</text>
        <dbReference type="Rhea" id="RHEA:53428"/>
        <dbReference type="Rhea" id="RHEA-COMP:10131"/>
        <dbReference type="Rhea" id="RHEA-COMP:10132"/>
        <dbReference type="Rhea" id="RHEA-COMP:13555"/>
        <dbReference type="Rhea" id="RHEA-COMP:13556"/>
        <dbReference type="ChEBI" id="CHEBI:29950"/>
        <dbReference type="ChEBI" id="CHEBI:82612"/>
        <dbReference type="ChEBI" id="CHEBI:137386"/>
        <dbReference type="ChEBI" id="CHEBI:137387"/>
        <dbReference type="EC" id="2.1.1.63"/>
    </reaction>
</comment>
<dbReference type="Gene3D" id="1.10.10.10">
    <property type="entry name" value="Winged helix-like DNA-binding domain superfamily/Winged helix DNA-binding domain"/>
    <property type="match status" value="1"/>
</dbReference>
<evidence type="ECO:0000259" key="9">
    <source>
        <dbReference type="Pfam" id="PF01035"/>
    </source>
</evidence>
<dbReference type="GO" id="GO:0032259">
    <property type="term" value="P:methylation"/>
    <property type="evidence" value="ECO:0007669"/>
    <property type="project" value="UniProtKB-KW"/>
</dbReference>
<sequence length="188" mass="20032">MHTGHMLRSDRAVAGALFDTVIGTCAIAWTDIGVVRFLLPEATAAATRSRLLGRGSGVREEEPTGPMAEAVAGVRAHLRGTLDDLRWIPLDQTGSPEFHRSVYDITRAIDPGRTLSYGQVAERIGAPGAAQAVGQALGRNPIPLIVPCHRVLAADHALHGFSAPGGLTTKQRLLEIERTPGFGEPMLF</sequence>
<dbReference type="KEGG" id="nwl:NWFMUON74_67830"/>
<keyword evidence="4 10" id="KW-0489">Methyltransferase</keyword>
<dbReference type="CDD" id="cd06445">
    <property type="entry name" value="ATase"/>
    <property type="match status" value="1"/>
</dbReference>
<name>A0A7G1KVP2_9NOCA</name>
<evidence type="ECO:0000256" key="8">
    <source>
        <dbReference type="ARBA" id="ARBA00049348"/>
    </source>
</evidence>
<evidence type="ECO:0000256" key="1">
    <source>
        <dbReference type="ARBA" id="ARBA00001286"/>
    </source>
</evidence>
<dbReference type="InterPro" id="IPR036217">
    <property type="entry name" value="MethylDNA_cys_MeTrfase_DNAb"/>
</dbReference>
<dbReference type="SUPFAM" id="SSF46767">
    <property type="entry name" value="Methylated DNA-protein cysteine methyltransferase, C-terminal domain"/>
    <property type="match status" value="1"/>
</dbReference>
<comment type="similarity">
    <text evidence="2">Belongs to the MGMT family.</text>
</comment>
<dbReference type="InterPro" id="IPR001497">
    <property type="entry name" value="MethylDNA_cys_MeTrfase_AS"/>
</dbReference>
<dbReference type="Proteomes" id="UP000516173">
    <property type="component" value="Chromosome"/>
</dbReference>
<evidence type="ECO:0000256" key="5">
    <source>
        <dbReference type="ARBA" id="ARBA00022679"/>
    </source>
</evidence>
<dbReference type="PROSITE" id="PS00374">
    <property type="entry name" value="MGMT"/>
    <property type="match status" value="1"/>
</dbReference>
<dbReference type="InterPro" id="IPR014048">
    <property type="entry name" value="MethylDNA_cys_MeTrfase_DNA-bd"/>
</dbReference>
<dbReference type="SUPFAM" id="SSF53155">
    <property type="entry name" value="Methylated DNA-protein cysteine methyltransferase domain"/>
    <property type="match status" value="1"/>
</dbReference>
<dbReference type="GO" id="GO:0003908">
    <property type="term" value="F:methylated-DNA-[protein]-cysteine S-methyltransferase activity"/>
    <property type="evidence" value="ECO:0007669"/>
    <property type="project" value="UniProtKB-EC"/>
</dbReference>
<keyword evidence="6" id="KW-0227">DNA damage</keyword>
<dbReference type="PANTHER" id="PTHR10815:SF5">
    <property type="entry name" value="METHYLATED-DNA--PROTEIN-CYSTEINE METHYLTRANSFERASE"/>
    <property type="match status" value="1"/>
</dbReference>
<keyword evidence="7" id="KW-0234">DNA repair</keyword>
<evidence type="ECO:0000256" key="4">
    <source>
        <dbReference type="ARBA" id="ARBA00022603"/>
    </source>
</evidence>
<dbReference type="GO" id="GO:0006281">
    <property type="term" value="P:DNA repair"/>
    <property type="evidence" value="ECO:0007669"/>
    <property type="project" value="UniProtKB-KW"/>
</dbReference>
<evidence type="ECO:0000256" key="6">
    <source>
        <dbReference type="ARBA" id="ARBA00022763"/>
    </source>
</evidence>
<dbReference type="EC" id="2.1.1.63" evidence="3"/>
<dbReference type="EMBL" id="AP023396">
    <property type="protein sequence ID" value="BCK59011.1"/>
    <property type="molecule type" value="Genomic_DNA"/>
</dbReference>
<protein>
    <recommendedName>
        <fullName evidence="3">methylated-DNA--[protein]-cysteine S-methyltransferase</fullName>
        <ecNumber evidence="3">2.1.1.63</ecNumber>
    </recommendedName>
</protein>
<dbReference type="InterPro" id="IPR036631">
    <property type="entry name" value="MGMT_N_sf"/>
</dbReference>
<evidence type="ECO:0000313" key="10">
    <source>
        <dbReference type="EMBL" id="BCK59011.1"/>
    </source>
</evidence>
<evidence type="ECO:0000256" key="2">
    <source>
        <dbReference type="ARBA" id="ARBA00008711"/>
    </source>
</evidence>
<dbReference type="AlphaFoldDB" id="A0A7G1KVP2"/>
<reference evidence="10 11" key="1">
    <citation type="submission" date="2020-08" db="EMBL/GenBank/DDBJ databases">
        <title>Genome Sequencing of Nocardia wallacei strain FMUON74 and assembly.</title>
        <authorList>
            <person name="Toyokawa M."/>
            <person name="Uesaka K."/>
        </authorList>
    </citation>
    <scope>NUCLEOTIDE SEQUENCE [LARGE SCALE GENOMIC DNA]</scope>
    <source>
        <strain evidence="10 11">FMUON74</strain>
    </source>
</reference>
<evidence type="ECO:0000256" key="7">
    <source>
        <dbReference type="ARBA" id="ARBA00023204"/>
    </source>
</evidence>
<dbReference type="FunFam" id="1.10.10.10:FF:000214">
    <property type="entry name" value="Methylated-DNA--protein-cysteine methyltransferase"/>
    <property type="match status" value="1"/>
</dbReference>
<gene>
    <name evidence="10" type="ORF">NWFMUON74_67830</name>
</gene>
<dbReference type="InterPro" id="IPR036388">
    <property type="entry name" value="WH-like_DNA-bd_sf"/>
</dbReference>
<dbReference type="NCBIfam" id="TIGR00589">
    <property type="entry name" value="ogt"/>
    <property type="match status" value="1"/>
</dbReference>
<feature type="domain" description="Methylated-DNA-[protein]-cysteine S-methyltransferase DNA binding" evidence="9">
    <location>
        <begin position="97"/>
        <end position="178"/>
    </location>
</feature>